<dbReference type="OrthoDB" id="312459at2759"/>
<evidence type="ECO:0000313" key="2">
    <source>
        <dbReference type="RefSeq" id="XP_018323149.1"/>
    </source>
</evidence>
<name>A0A1W4WGU4_AGRPL</name>
<dbReference type="KEGG" id="apln:108735609"/>
<keyword evidence="1" id="KW-1185">Reference proteome</keyword>
<sequence>MVGQSSASKRLSERVPRLLSTAKSIYEDNYSLGANYYKPVIDHLNKKDIRKATVSTSSCLSTRNSVIELNKKTKEILKDSKFHTKSVFRPCTLAEVSNSLEKVNPRRKKTRKEKELVRQLKQLKDKMGDAAHGYDSDLDKKVEYELKAMQKFLRGKSADGIAHQLLSESRKNVAIAQELDAIEKQQQSVFAPMCALKTTSRAHLKVMASRIDKKLEENLIRPLEDLSVDLKGFNRRTAEIFYDKR</sequence>
<dbReference type="STRING" id="224129.A0A1W4WGU4"/>
<accession>A0A1W4WGU4</accession>
<protein>
    <submittedName>
        <fullName evidence="2">Paramyosin, short form-like</fullName>
    </submittedName>
</protein>
<dbReference type="InParanoid" id="A0A1W4WGU4"/>
<proteinExistence type="predicted"/>
<organism evidence="1 2">
    <name type="scientific">Agrilus planipennis</name>
    <name type="common">Emerald ash borer</name>
    <name type="synonym">Agrilus marcopoli</name>
    <dbReference type="NCBI Taxonomy" id="224129"/>
    <lineage>
        <taxon>Eukaryota</taxon>
        <taxon>Metazoa</taxon>
        <taxon>Ecdysozoa</taxon>
        <taxon>Arthropoda</taxon>
        <taxon>Hexapoda</taxon>
        <taxon>Insecta</taxon>
        <taxon>Pterygota</taxon>
        <taxon>Neoptera</taxon>
        <taxon>Endopterygota</taxon>
        <taxon>Coleoptera</taxon>
        <taxon>Polyphaga</taxon>
        <taxon>Elateriformia</taxon>
        <taxon>Buprestoidea</taxon>
        <taxon>Buprestidae</taxon>
        <taxon>Agrilinae</taxon>
        <taxon>Agrilus</taxon>
    </lineage>
</organism>
<gene>
    <name evidence="2" type="primary">LOC108735609</name>
</gene>
<dbReference type="GeneID" id="108735609"/>
<reference evidence="2" key="1">
    <citation type="submission" date="2025-08" db="UniProtKB">
        <authorList>
            <consortium name="RefSeq"/>
        </authorList>
    </citation>
    <scope>IDENTIFICATION</scope>
    <source>
        <tissue evidence="2">Entire body</tissue>
    </source>
</reference>
<dbReference type="Proteomes" id="UP000192223">
    <property type="component" value="Unplaced"/>
</dbReference>
<evidence type="ECO:0000313" key="1">
    <source>
        <dbReference type="Proteomes" id="UP000192223"/>
    </source>
</evidence>
<dbReference type="AlphaFoldDB" id="A0A1W4WGU4"/>
<dbReference type="RefSeq" id="XP_018323149.1">
    <property type="nucleotide sequence ID" value="XM_018467647.1"/>
</dbReference>